<dbReference type="KEGG" id="vg:63925740"/>
<evidence type="ECO:0000313" key="2">
    <source>
        <dbReference type="Proteomes" id="UP000271313"/>
    </source>
</evidence>
<evidence type="ECO:0000313" key="1">
    <source>
        <dbReference type="EMBL" id="AYD84623.1"/>
    </source>
</evidence>
<accession>A0A386KJP3</accession>
<protein>
    <submittedName>
        <fullName evidence="1">Uncharacterized protein</fullName>
    </submittedName>
</protein>
<dbReference type="RefSeq" id="YP_010051255.1">
    <property type="nucleotide sequence ID" value="NC_054439.1"/>
</dbReference>
<organism evidence="1 2">
    <name type="scientific">Mycobacterium phage Paito</name>
    <dbReference type="NCBI Taxonomy" id="2315544"/>
    <lineage>
        <taxon>Viruses</taxon>
        <taxon>Duplodnaviria</taxon>
        <taxon>Heunggongvirae</taxon>
        <taxon>Uroviricota</taxon>
        <taxon>Caudoviricetes</taxon>
        <taxon>Gclasvirinae</taxon>
        <taxon>Liefievirus</taxon>
        <taxon>Liefievirus paito</taxon>
    </lineage>
</organism>
<dbReference type="EMBL" id="MH779514">
    <property type="protein sequence ID" value="AYD84623.1"/>
    <property type="molecule type" value="Genomic_DNA"/>
</dbReference>
<name>A0A386KJP3_9CAUD</name>
<proteinExistence type="predicted"/>
<sequence length="56" mass="6226">MIRALFCRGRHHIRTAPRPADGGLVTVDTIVARIRREQFEGNMRRTAQSVAIGVPA</sequence>
<dbReference type="GeneID" id="63925740"/>
<keyword evidence="2" id="KW-1185">Reference proteome</keyword>
<reference evidence="1 2" key="1">
    <citation type="submission" date="2018-08" db="EMBL/GenBank/DDBJ databases">
        <authorList>
            <person name="Quesada-Gordillo A."/>
            <person name="Cotto-Pereira A.M."/>
            <person name="Cruz-Lopez C.D."/>
            <person name="Cruz-Ortiz M.A."/>
            <person name="Cruz-Ortiz J.C."/>
            <person name="Davila-Benitez J."/>
            <person name="Deleon-Ruiz I.N."/>
            <person name="Delgado-Rivera C.M."/>
            <person name="Desarden-Rivera Y.C."/>
            <person name="Diaz-Mejia R.M."/>
            <person name="Diaz-Ramos D."/>
            <person name="Estrada-Lozada M."/>
            <person name="Estrada-Mojica S."/>
            <person name="Etienne-Gonzalez P."/>
            <person name="Figueroa-Gomez L."/>
            <person name="Flores-Roque G."/>
            <person name="Gomez-Rosado J.O."/>
            <person name="Gonzalez-Garcia E.M."/>
            <person name="Gonzalez-Leon M.A."/>
            <person name="Gonzalez-Rodriguez J."/>
            <person name="Gonzalez-Santos L.I."/>
            <person name="Goveo-Rivera I.A."/>
            <person name="Gutierrez-Silva J.C."/>
            <person name="Issa-Mahmud S."/>
            <person name="Lopez-Llera J.N."/>
            <person name="Marrero-Visalden G."/>
            <person name="Muyet-Blasini E."/>
            <person name="Ortiz-Torres X.D."/>
            <person name="Palacios-Vallejo J.G."/>
            <person name="Pichardo-Gonzalez P.A."/>
            <person name="Pou-Acosta P.M."/>
            <person name="Rodriguez-Colon F."/>
            <person name="Roig-Laboy C.J."/>
            <person name="Santiago-Mendez J."/>
            <person name="Velez-Velazquez R.M."/>
            <person name="Fernandez-Martinez M."/>
            <person name="Rubin M."/>
            <person name="Vazquez E."/>
            <person name="Garlena R.A."/>
            <person name="Russell D.A."/>
            <person name="Pope W.H."/>
            <person name="Jacobs-Sera D."/>
            <person name="Hatfull G.F."/>
        </authorList>
    </citation>
    <scope>NUCLEOTIDE SEQUENCE [LARGE SCALE GENOMIC DNA]</scope>
</reference>
<gene>
    <name evidence="1" type="primary">38</name>
    <name evidence="1" type="ORF">SEA_PAITO_38</name>
</gene>
<dbReference type="Proteomes" id="UP000271313">
    <property type="component" value="Segment"/>
</dbReference>